<sequence>MRGIEYQMHTKIRLLTAINETSTVPSGLRANVAEGLKMHVE</sequence>
<accession>G2P0J1</accession>
<reference evidence="1" key="1">
    <citation type="submission" date="2011-08" db="EMBL/GenBank/DDBJ databases">
        <title>Complete sequence of chromosome of Streptomyces violaceusniger Tu 4113.</title>
        <authorList>
            <consortium name="US DOE Joint Genome Institute"/>
            <person name="Lucas S."/>
            <person name="Han J."/>
            <person name="Lapidus A."/>
            <person name="Cheng J.-F."/>
            <person name="Goodwin L."/>
            <person name="Pitluck S."/>
            <person name="Peters L."/>
            <person name="Ivanova N."/>
            <person name="Daligault H."/>
            <person name="Detter J.C."/>
            <person name="Han C."/>
            <person name="Tapia R."/>
            <person name="Land M."/>
            <person name="Hauser L."/>
            <person name="Kyrpides N."/>
            <person name="Ivanova N."/>
            <person name="Pagani I."/>
            <person name="Hagen A."/>
            <person name="Katz L."/>
            <person name="Fiedler H.-P."/>
            <person name="Keasling J."/>
            <person name="Fortman J."/>
            <person name="Woyke T."/>
        </authorList>
    </citation>
    <scope>NUCLEOTIDE SEQUENCE [LARGE SCALE GENOMIC DNA]</scope>
    <source>
        <strain evidence="1">Tu 4113</strain>
    </source>
</reference>
<proteinExistence type="predicted"/>
<dbReference type="EMBL" id="CP002994">
    <property type="protein sequence ID" value="AEM85989.1"/>
    <property type="molecule type" value="Genomic_DNA"/>
</dbReference>
<dbReference type="HOGENOM" id="CLU_3277598_0_0_11"/>
<dbReference type="AlphaFoldDB" id="G2P0J1"/>
<dbReference type="KEGG" id="svl:Strvi_6599"/>
<dbReference type="Proteomes" id="UP000008703">
    <property type="component" value="Chromosome"/>
</dbReference>
<evidence type="ECO:0000313" key="2">
    <source>
        <dbReference type="Proteomes" id="UP000008703"/>
    </source>
</evidence>
<keyword evidence="2" id="KW-1185">Reference proteome</keyword>
<evidence type="ECO:0000313" key="1">
    <source>
        <dbReference type="EMBL" id="AEM85989.1"/>
    </source>
</evidence>
<name>G2P0J1_STRV4</name>
<organism evidence="1 2">
    <name type="scientific">Streptomyces violaceusniger (strain Tu 4113)</name>
    <dbReference type="NCBI Taxonomy" id="653045"/>
    <lineage>
        <taxon>Bacteria</taxon>
        <taxon>Bacillati</taxon>
        <taxon>Actinomycetota</taxon>
        <taxon>Actinomycetes</taxon>
        <taxon>Kitasatosporales</taxon>
        <taxon>Streptomycetaceae</taxon>
        <taxon>Streptomyces</taxon>
        <taxon>Streptomyces violaceusniger group</taxon>
    </lineage>
</organism>
<protein>
    <submittedName>
        <fullName evidence="1">Uncharacterized protein</fullName>
    </submittedName>
</protein>
<gene>
    <name evidence="1" type="ORF">Strvi_6599</name>
</gene>